<dbReference type="PANTHER" id="PTHR46796">
    <property type="entry name" value="HTH-TYPE TRANSCRIPTIONAL ACTIVATOR RHAS-RELATED"/>
    <property type="match status" value="1"/>
</dbReference>
<dbReference type="InterPro" id="IPR009057">
    <property type="entry name" value="Homeodomain-like_sf"/>
</dbReference>
<name>A0A9X3INN8_9HYPH</name>
<accession>A0A9X3INN8</accession>
<dbReference type="InterPro" id="IPR018060">
    <property type="entry name" value="HTH_AraC"/>
</dbReference>
<dbReference type="Proteomes" id="UP001144805">
    <property type="component" value="Unassembled WGS sequence"/>
</dbReference>
<evidence type="ECO:0000256" key="4">
    <source>
        <dbReference type="SAM" id="MobiDB-lite"/>
    </source>
</evidence>
<dbReference type="EMBL" id="JAPKNK010000012">
    <property type="protein sequence ID" value="MCX5571776.1"/>
    <property type="molecule type" value="Genomic_DNA"/>
</dbReference>
<dbReference type="PANTHER" id="PTHR46796:SF2">
    <property type="entry name" value="TRANSCRIPTIONAL REGULATORY PROTEIN"/>
    <property type="match status" value="1"/>
</dbReference>
<keyword evidence="7" id="KW-1185">Reference proteome</keyword>
<reference evidence="6" key="1">
    <citation type="submission" date="2022-11" db="EMBL/GenBank/DDBJ databases">
        <title>Biodiversity and phylogenetic relationships of bacteria.</title>
        <authorList>
            <person name="Machado R.A.R."/>
            <person name="Bhat A."/>
            <person name="Loulou A."/>
            <person name="Kallel S."/>
        </authorList>
    </citation>
    <scope>NUCLEOTIDE SEQUENCE</scope>
    <source>
        <strain evidence="6">K-TC2</strain>
    </source>
</reference>
<proteinExistence type="predicted"/>
<dbReference type="InterPro" id="IPR011051">
    <property type="entry name" value="RmlC_Cupin_sf"/>
</dbReference>
<keyword evidence="1" id="KW-0805">Transcription regulation</keyword>
<dbReference type="InterPro" id="IPR003313">
    <property type="entry name" value="AraC-bd"/>
</dbReference>
<evidence type="ECO:0000259" key="5">
    <source>
        <dbReference type="PROSITE" id="PS01124"/>
    </source>
</evidence>
<organism evidence="6 7">
    <name type="scientific">Kaistia nematophila</name>
    <dbReference type="NCBI Taxonomy" id="2994654"/>
    <lineage>
        <taxon>Bacteria</taxon>
        <taxon>Pseudomonadati</taxon>
        <taxon>Pseudomonadota</taxon>
        <taxon>Alphaproteobacteria</taxon>
        <taxon>Hyphomicrobiales</taxon>
        <taxon>Kaistiaceae</taxon>
        <taxon>Kaistia</taxon>
    </lineage>
</organism>
<dbReference type="Gene3D" id="2.60.120.10">
    <property type="entry name" value="Jelly Rolls"/>
    <property type="match status" value="1"/>
</dbReference>
<dbReference type="AlphaFoldDB" id="A0A9X3INN8"/>
<dbReference type="Gene3D" id="1.10.10.60">
    <property type="entry name" value="Homeodomain-like"/>
    <property type="match status" value="1"/>
</dbReference>
<dbReference type="GO" id="GO:0003700">
    <property type="term" value="F:DNA-binding transcription factor activity"/>
    <property type="evidence" value="ECO:0007669"/>
    <property type="project" value="InterPro"/>
</dbReference>
<comment type="caution">
    <text evidence="6">The sequence shown here is derived from an EMBL/GenBank/DDBJ whole genome shotgun (WGS) entry which is preliminary data.</text>
</comment>
<sequence>MRPNALLNLDIRSYHGTSTPHWHDFAQLVLPLRGTLDIDIAGREQRLDAYRIAFVETGAPHSQEGDSANRSIIVDLDLARLEPEVVDRLVARPFLTLTPAANRLIDYMGFIAGGSVARSEQTEPWLALLLDALVQTPARPQTRLAALLGQIEAAPEKPWTTETMAERTAMSVSRLHALFRSELDTTPAAWLSELRLKRVREWLATSDVAIAELAFRAGYSDQNALTRAMRRATGLTPAAYRRQSRVAPDEAAPDASGEPRPKMR</sequence>
<feature type="region of interest" description="Disordered" evidence="4">
    <location>
        <begin position="236"/>
        <end position="264"/>
    </location>
</feature>
<evidence type="ECO:0000256" key="2">
    <source>
        <dbReference type="ARBA" id="ARBA00023125"/>
    </source>
</evidence>
<dbReference type="Pfam" id="PF12833">
    <property type="entry name" value="HTH_18"/>
    <property type="match status" value="1"/>
</dbReference>
<dbReference type="SUPFAM" id="SSF46689">
    <property type="entry name" value="Homeodomain-like"/>
    <property type="match status" value="2"/>
</dbReference>
<evidence type="ECO:0000256" key="3">
    <source>
        <dbReference type="ARBA" id="ARBA00023163"/>
    </source>
</evidence>
<dbReference type="Pfam" id="PF02311">
    <property type="entry name" value="AraC_binding"/>
    <property type="match status" value="1"/>
</dbReference>
<dbReference type="PROSITE" id="PS01124">
    <property type="entry name" value="HTH_ARAC_FAMILY_2"/>
    <property type="match status" value="1"/>
</dbReference>
<keyword evidence="3" id="KW-0804">Transcription</keyword>
<dbReference type="RefSeq" id="WP_266340739.1">
    <property type="nucleotide sequence ID" value="NZ_JAPKNK010000012.1"/>
</dbReference>
<dbReference type="InterPro" id="IPR050204">
    <property type="entry name" value="AraC_XylS_family_regulators"/>
</dbReference>
<dbReference type="InterPro" id="IPR014710">
    <property type="entry name" value="RmlC-like_jellyroll"/>
</dbReference>
<keyword evidence="2" id="KW-0238">DNA-binding</keyword>
<feature type="domain" description="HTH araC/xylS-type" evidence="5">
    <location>
        <begin position="145"/>
        <end position="243"/>
    </location>
</feature>
<dbReference type="GO" id="GO:0043565">
    <property type="term" value="F:sequence-specific DNA binding"/>
    <property type="evidence" value="ECO:0007669"/>
    <property type="project" value="InterPro"/>
</dbReference>
<dbReference type="SMART" id="SM00342">
    <property type="entry name" value="HTH_ARAC"/>
    <property type="match status" value="1"/>
</dbReference>
<evidence type="ECO:0000256" key="1">
    <source>
        <dbReference type="ARBA" id="ARBA00023015"/>
    </source>
</evidence>
<evidence type="ECO:0000313" key="6">
    <source>
        <dbReference type="EMBL" id="MCX5571776.1"/>
    </source>
</evidence>
<protein>
    <submittedName>
        <fullName evidence="6">AraC family transcriptional regulator</fullName>
    </submittedName>
</protein>
<dbReference type="SUPFAM" id="SSF51182">
    <property type="entry name" value="RmlC-like cupins"/>
    <property type="match status" value="1"/>
</dbReference>
<gene>
    <name evidence="6" type="ORF">OSH07_21435</name>
</gene>
<evidence type="ECO:0000313" key="7">
    <source>
        <dbReference type="Proteomes" id="UP001144805"/>
    </source>
</evidence>